<organism evidence="2 3">
    <name type="scientific">Lithocarpus litseifolius</name>
    <dbReference type="NCBI Taxonomy" id="425828"/>
    <lineage>
        <taxon>Eukaryota</taxon>
        <taxon>Viridiplantae</taxon>
        <taxon>Streptophyta</taxon>
        <taxon>Embryophyta</taxon>
        <taxon>Tracheophyta</taxon>
        <taxon>Spermatophyta</taxon>
        <taxon>Magnoliopsida</taxon>
        <taxon>eudicotyledons</taxon>
        <taxon>Gunneridae</taxon>
        <taxon>Pentapetalae</taxon>
        <taxon>rosids</taxon>
        <taxon>fabids</taxon>
        <taxon>Fagales</taxon>
        <taxon>Fagaceae</taxon>
        <taxon>Lithocarpus</taxon>
    </lineage>
</organism>
<evidence type="ECO:0000313" key="2">
    <source>
        <dbReference type="EMBL" id="KAK9987939.1"/>
    </source>
</evidence>
<dbReference type="EMBL" id="JAZDWU010000010">
    <property type="protein sequence ID" value="KAK9987939.1"/>
    <property type="molecule type" value="Genomic_DNA"/>
</dbReference>
<accession>A0AAW2BPK1</accession>
<keyword evidence="1" id="KW-0812">Transmembrane</keyword>
<feature type="transmembrane region" description="Helical" evidence="1">
    <location>
        <begin position="25"/>
        <end position="47"/>
    </location>
</feature>
<sequence length="194" mass="21819">MVSEGAGDEVKMVIQKDNTTSVRAITLRVTGSLITNVLLIWSIQYGLELATQTETYIGDECNFNAGVITMVLGFVLMFVEIHILATMFLEFAMEQWKEQEEDNHQAGMYLELAENLEQQEDLEEKNDTYQGDGQYSIHHYLIKNVVGNVTALIGFCYITFGLGIAVDLSCMLQPKEKKGSSIHEEHNTNLECLV</sequence>
<reference evidence="2 3" key="1">
    <citation type="submission" date="2024-01" db="EMBL/GenBank/DDBJ databases">
        <title>A telomere-to-telomere, gap-free genome of sweet tea (Lithocarpus litseifolius).</title>
        <authorList>
            <person name="Zhou J."/>
        </authorList>
    </citation>
    <scope>NUCLEOTIDE SEQUENCE [LARGE SCALE GENOMIC DNA]</scope>
    <source>
        <strain evidence="2">Zhou-2022a</strain>
        <tissue evidence="2">Leaf</tissue>
    </source>
</reference>
<name>A0AAW2BPK1_9ROSI</name>
<proteinExistence type="predicted"/>
<dbReference type="AlphaFoldDB" id="A0AAW2BPK1"/>
<keyword evidence="1" id="KW-0472">Membrane</keyword>
<feature type="transmembrane region" description="Helical" evidence="1">
    <location>
        <begin position="145"/>
        <end position="166"/>
    </location>
</feature>
<evidence type="ECO:0000313" key="3">
    <source>
        <dbReference type="Proteomes" id="UP001459277"/>
    </source>
</evidence>
<protein>
    <submittedName>
        <fullName evidence="2">Uncharacterized protein</fullName>
    </submittedName>
</protein>
<evidence type="ECO:0000256" key="1">
    <source>
        <dbReference type="SAM" id="Phobius"/>
    </source>
</evidence>
<gene>
    <name evidence="2" type="ORF">SO802_028178</name>
</gene>
<comment type="caution">
    <text evidence="2">The sequence shown here is derived from an EMBL/GenBank/DDBJ whole genome shotgun (WGS) entry which is preliminary data.</text>
</comment>
<dbReference type="Proteomes" id="UP001459277">
    <property type="component" value="Unassembled WGS sequence"/>
</dbReference>
<keyword evidence="3" id="KW-1185">Reference proteome</keyword>
<keyword evidence="1" id="KW-1133">Transmembrane helix</keyword>
<feature type="transmembrane region" description="Helical" evidence="1">
    <location>
        <begin position="67"/>
        <end position="89"/>
    </location>
</feature>